<dbReference type="Proteomes" id="UP000033710">
    <property type="component" value="Unassembled WGS sequence"/>
</dbReference>
<sequence length="108" mass="11985">MGSEGGKCERNNGKHEPERKRRWERAIKEARDERKPAPTPVAASAPASAVANDLQRMDNCLNKKGPSKTPARGLLLPNDVRSPQLAQAPLLRDSCQMRRAVTEPSFLR</sequence>
<evidence type="ECO:0000313" key="2">
    <source>
        <dbReference type="EMBL" id="KJR82957.1"/>
    </source>
</evidence>
<feature type="region of interest" description="Disordered" evidence="1">
    <location>
        <begin position="1"/>
        <end position="50"/>
    </location>
</feature>
<dbReference type="GeneID" id="27666754"/>
<feature type="compositionally biased region" description="Low complexity" evidence="1">
    <location>
        <begin position="40"/>
        <end position="50"/>
    </location>
</feature>
<dbReference type="KEGG" id="ssck:SPSK_04677"/>
<gene>
    <name evidence="2" type="ORF">SPSK_04677</name>
</gene>
<dbReference type="RefSeq" id="XP_016585633.1">
    <property type="nucleotide sequence ID" value="XM_016731477.1"/>
</dbReference>
<feature type="compositionally biased region" description="Basic and acidic residues" evidence="1">
    <location>
        <begin position="1"/>
        <end position="36"/>
    </location>
</feature>
<proteinExistence type="predicted"/>
<evidence type="ECO:0000313" key="3">
    <source>
        <dbReference type="Proteomes" id="UP000033710"/>
    </source>
</evidence>
<name>A0A0F2LZT8_SPOSC</name>
<reference evidence="2 3" key="1">
    <citation type="journal article" date="2014" name="BMC Genomics">
        <title>Comparative genomics of the major fungal agents of human and animal Sporotrichosis: Sporothrix schenckii and Sporothrix brasiliensis.</title>
        <authorList>
            <person name="Teixeira M.M."/>
            <person name="de Almeida L.G."/>
            <person name="Kubitschek-Barreira P."/>
            <person name="Alves F.L."/>
            <person name="Kioshima E.S."/>
            <person name="Abadio A.K."/>
            <person name="Fernandes L."/>
            <person name="Derengowski L.S."/>
            <person name="Ferreira K.S."/>
            <person name="Souza R.C."/>
            <person name="Ruiz J.C."/>
            <person name="de Andrade N.C."/>
            <person name="Paes H.C."/>
            <person name="Nicola A.M."/>
            <person name="Albuquerque P."/>
            <person name="Gerber A.L."/>
            <person name="Martins V.P."/>
            <person name="Peconick L.D."/>
            <person name="Neto A.V."/>
            <person name="Chaucanez C.B."/>
            <person name="Silva P.A."/>
            <person name="Cunha O.L."/>
            <person name="de Oliveira F.F."/>
            <person name="dos Santos T.C."/>
            <person name="Barros A.L."/>
            <person name="Soares M.A."/>
            <person name="de Oliveira L.M."/>
            <person name="Marini M.M."/>
            <person name="Villalobos-Duno H."/>
            <person name="Cunha M.M."/>
            <person name="de Hoog S."/>
            <person name="da Silveira J.F."/>
            <person name="Henrissat B."/>
            <person name="Nino-Vega G.A."/>
            <person name="Cisalpino P.S."/>
            <person name="Mora-Montes H.M."/>
            <person name="Almeida S.R."/>
            <person name="Stajich J.E."/>
            <person name="Lopes-Bezerra L.M."/>
            <person name="Vasconcelos A.T."/>
            <person name="Felipe M.S."/>
        </authorList>
    </citation>
    <scope>NUCLEOTIDE SEQUENCE [LARGE SCALE GENOMIC DNA]</scope>
    <source>
        <strain evidence="2 3">1099-18</strain>
    </source>
</reference>
<dbReference type="VEuPathDB" id="FungiDB:SPSK_04677"/>
<evidence type="ECO:0000256" key="1">
    <source>
        <dbReference type="SAM" id="MobiDB-lite"/>
    </source>
</evidence>
<reference evidence="2 3" key="2">
    <citation type="journal article" date="2015" name="Eukaryot. Cell">
        <title>Asexual propagation of a virulent clone complex in a human and feline outbreak of sporotrichosis.</title>
        <authorList>
            <person name="Teixeira Mde M."/>
            <person name="Rodrigues A.M."/>
            <person name="Tsui C.K."/>
            <person name="de Almeida L.G."/>
            <person name="Van Diepeningen A.D."/>
            <person name="van den Ende B.G."/>
            <person name="Fernandes G.F."/>
            <person name="Kano R."/>
            <person name="Hamelin R.C."/>
            <person name="Lopes-Bezerra L.M."/>
            <person name="Vasconcelos A.T."/>
            <person name="de Hoog S."/>
            <person name="de Camargo Z.P."/>
            <person name="Felipe M.S."/>
        </authorList>
    </citation>
    <scope>NUCLEOTIDE SEQUENCE [LARGE SCALE GENOMIC DNA]</scope>
    <source>
        <strain evidence="2 3">1099-18</strain>
    </source>
</reference>
<comment type="caution">
    <text evidence="2">The sequence shown here is derived from an EMBL/GenBank/DDBJ whole genome shotgun (WGS) entry which is preliminary data.</text>
</comment>
<accession>A0A0F2LZT8</accession>
<protein>
    <submittedName>
        <fullName evidence="2">Uncharacterized protein</fullName>
    </submittedName>
</protein>
<organism evidence="2 3">
    <name type="scientific">Sporothrix schenckii 1099-18</name>
    <dbReference type="NCBI Taxonomy" id="1397361"/>
    <lineage>
        <taxon>Eukaryota</taxon>
        <taxon>Fungi</taxon>
        <taxon>Dikarya</taxon>
        <taxon>Ascomycota</taxon>
        <taxon>Pezizomycotina</taxon>
        <taxon>Sordariomycetes</taxon>
        <taxon>Sordariomycetidae</taxon>
        <taxon>Ophiostomatales</taxon>
        <taxon>Ophiostomataceae</taxon>
        <taxon>Sporothrix</taxon>
    </lineage>
</organism>
<dbReference type="AlphaFoldDB" id="A0A0F2LZT8"/>
<dbReference type="EMBL" id="AXCR01000010">
    <property type="protein sequence ID" value="KJR82957.1"/>
    <property type="molecule type" value="Genomic_DNA"/>
</dbReference>